<feature type="domain" description="THIF-type NAD/FAD binding fold" evidence="1">
    <location>
        <begin position="110"/>
        <end position="335"/>
    </location>
</feature>
<accession>A0ABV8KW78</accession>
<dbReference type="Gene3D" id="3.40.50.720">
    <property type="entry name" value="NAD(P)-binding Rossmann-like Domain"/>
    <property type="match status" value="1"/>
</dbReference>
<proteinExistence type="predicted"/>
<dbReference type="Pfam" id="PF00899">
    <property type="entry name" value="ThiF"/>
    <property type="match status" value="1"/>
</dbReference>
<dbReference type="RefSeq" id="WP_377552699.1">
    <property type="nucleotide sequence ID" value="NZ_JBHSBN010000039.1"/>
</dbReference>
<organism evidence="2 3">
    <name type="scientific">Micromonospora zhanjiangensis</name>
    <dbReference type="NCBI Taxonomy" id="1522057"/>
    <lineage>
        <taxon>Bacteria</taxon>
        <taxon>Bacillati</taxon>
        <taxon>Actinomycetota</taxon>
        <taxon>Actinomycetes</taxon>
        <taxon>Micromonosporales</taxon>
        <taxon>Micromonosporaceae</taxon>
        <taxon>Micromonospora</taxon>
    </lineage>
</organism>
<dbReference type="InterPro" id="IPR035985">
    <property type="entry name" value="Ubiquitin-activating_enz"/>
</dbReference>
<sequence>MPVRPQLKSVLWERVGDSLRLVYDVRDQLMIADPDGGVERLLALLREGGRTVAELAEAMGLPAEDIMAGLAVFDDHRLLEDGERLGGYTGAAAERHFSNLAFFESFATLATSREDFQRRLADAHVLVLGTGGLNSNTIPHLCGLGIGRLTLLDRDVVEPRNFARQYLYTQADLGATKVERAGAWVRAFDPSIEVATVTAGIDGPDAVSALVERYRPDVVMSGVDSPTSIDDWVNDACVAAGVPFVRGGMYVTQGVVWSVDPGRSACRACGRSAPALDPDDPELAAARLLNTRPQTNRGIGPVAGLLGALCAFEVLRLLTRFEPPAYAGRPMLIDFAAGCTTSRGEWVRDPACPICGDRAPAEPVPAAAAMSGGGGDRT</sequence>
<name>A0ABV8KW78_9ACTN</name>
<evidence type="ECO:0000259" key="1">
    <source>
        <dbReference type="Pfam" id="PF00899"/>
    </source>
</evidence>
<evidence type="ECO:0000313" key="3">
    <source>
        <dbReference type="Proteomes" id="UP001595868"/>
    </source>
</evidence>
<dbReference type="PANTHER" id="PTHR10953:SF102">
    <property type="entry name" value="ADENYLYLTRANSFERASE AND SULFURTRANSFERASE MOCS3"/>
    <property type="match status" value="1"/>
</dbReference>
<comment type="caution">
    <text evidence="2">The sequence shown here is derived from an EMBL/GenBank/DDBJ whole genome shotgun (WGS) entry which is preliminary data.</text>
</comment>
<dbReference type="SUPFAM" id="SSF69572">
    <property type="entry name" value="Activating enzymes of the ubiquitin-like proteins"/>
    <property type="match status" value="1"/>
</dbReference>
<dbReference type="InterPro" id="IPR000594">
    <property type="entry name" value="ThiF_NAD_FAD-bd"/>
</dbReference>
<evidence type="ECO:0000313" key="2">
    <source>
        <dbReference type="EMBL" id="MFC4110363.1"/>
    </source>
</evidence>
<dbReference type="Proteomes" id="UP001595868">
    <property type="component" value="Unassembled WGS sequence"/>
</dbReference>
<keyword evidence="3" id="KW-1185">Reference proteome</keyword>
<gene>
    <name evidence="2" type="ORF">ACFOX0_31140</name>
</gene>
<dbReference type="PANTHER" id="PTHR10953">
    <property type="entry name" value="UBIQUITIN-ACTIVATING ENZYME E1"/>
    <property type="match status" value="1"/>
</dbReference>
<dbReference type="InterPro" id="IPR045886">
    <property type="entry name" value="ThiF/MoeB/HesA"/>
</dbReference>
<reference evidence="3" key="1">
    <citation type="journal article" date="2019" name="Int. J. Syst. Evol. Microbiol.">
        <title>The Global Catalogue of Microorganisms (GCM) 10K type strain sequencing project: providing services to taxonomists for standard genome sequencing and annotation.</title>
        <authorList>
            <consortium name="The Broad Institute Genomics Platform"/>
            <consortium name="The Broad Institute Genome Sequencing Center for Infectious Disease"/>
            <person name="Wu L."/>
            <person name="Ma J."/>
        </authorList>
    </citation>
    <scope>NUCLEOTIDE SEQUENCE [LARGE SCALE GENOMIC DNA]</scope>
    <source>
        <strain evidence="3">2902at01</strain>
    </source>
</reference>
<dbReference type="EMBL" id="JBHSBN010000039">
    <property type="protein sequence ID" value="MFC4110363.1"/>
    <property type="molecule type" value="Genomic_DNA"/>
</dbReference>
<protein>
    <submittedName>
        <fullName evidence="2">HesA/MoeB/ThiF family protein</fullName>
    </submittedName>
</protein>